<evidence type="ECO:0000256" key="6">
    <source>
        <dbReference type="ARBA" id="ARBA00022989"/>
    </source>
</evidence>
<evidence type="ECO:0000256" key="3">
    <source>
        <dbReference type="ARBA" id="ARBA00018191"/>
    </source>
</evidence>
<sequence>MIVLGPSDQAWIYRNFVKELEDKQKGIKPFDYYDTPADQLGLEKLIYFTKFGAKIGIFAGGMDAFGITHVTELVPIVTRFAYWTIPFVTAAGAFATSNYALAKVRKQDTPLNHIISGYVAGSVFGAKWNSCRAGAWAGTIFAFFAFIKKYSVDKNLTLFPEYKNNHYNFLPFLKHRWSLVQDPDRPNQS</sequence>
<dbReference type="GO" id="GO:0006120">
    <property type="term" value="P:mitochondrial electron transport, NADH to ubiquinone"/>
    <property type="evidence" value="ECO:0007669"/>
    <property type="project" value="InterPro"/>
</dbReference>
<dbReference type="KEGG" id="oti:135391238"/>
<evidence type="ECO:0000256" key="9">
    <source>
        <dbReference type="ARBA" id="ARBA00030608"/>
    </source>
</evidence>
<proteinExistence type="inferred from homology"/>
<feature type="transmembrane region" description="Helical" evidence="11">
    <location>
        <begin position="80"/>
        <end position="101"/>
    </location>
</feature>
<evidence type="ECO:0000256" key="5">
    <source>
        <dbReference type="ARBA" id="ARBA00022792"/>
    </source>
</evidence>
<organism evidence="12">
    <name type="scientific">Ornithodoros turicata</name>
    <dbReference type="NCBI Taxonomy" id="34597"/>
    <lineage>
        <taxon>Eukaryota</taxon>
        <taxon>Metazoa</taxon>
        <taxon>Ecdysozoa</taxon>
        <taxon>Arthropoda</taxon>
        <taxon>Chelicerata</taxon>
        <taxon>Arachnida</taxon>
        <taxon>Acari</taxon>
        <taxon>Parasitiformes</taxon>
        <taxon>Ixodida</taxon>
        <taxon>Ixodoidea</taxon>
        <taxon>Argasidae</taxon>
        <taxon>Ornithodorinae</taxon>
        <taxon>Ornithodoros</taxon>
    </lineage>
</organism>
<comment type="similarity">
    <text evidence="2">Belongs to the complex I NDUFA11 subunit family.</text>
</comment>
<dbReference type="GeneID" id="135391238"/>
<dbReference type="GO" id="GO:0045271">
    <property type="term" value="C:respiratory chain complex I"/>
    <property type="evidence" value="ECO:0007669"/>
    <property type="project" value="InterPro"/>
</dbReference>
<keyword evidence="7" id="KW-0496">Mitochondrion</keyword>
<keyword evidence="5" id="KW-0999">Mitochondrion inner membrane</keyword>
<reference evidence="12" key="1">
    <citation type="submission" date="2018-03" db="EMBL/GenBank/DDBJ databases">
        <title>The relapsing fever spirochete Borrelia turicatae persists in the highly oxidative environment of its soft-bodied tick vector.</title>
        <authorList>
            <person name="Bourret T.J."/>
            <person name="Boyle W.K."/>
            <person name="Valenzuela J.G."/>
            <person name="Oliveira F."/>
            <person name="Lopez J.E."/>
        </authorList>
    </citation>
    <scope>NUCLEOTIDE SEQUENCE</scope>
    <source>
        <strain evidence="12">Kansas strain/isolate</strain>
        <tissue evidence="12">Salivary glands</tissue>
    </source>
</reference>
<evidence type="ECO:0000256" key="8">
    <source>
        <dbReference type="ARBA" id="ARBA00023136"/>
    </source>
</evidence>
<evidence type="ECO:0000256" key="11">
    <source>
        <dbReference type="SAM" id="Phobius"/>
    </source>
</evidence>
<protein>
    <recommendedName>
        <fullName evidence="3">NADH dehydrogenase [ubiquinone] 1 alpha subcomplex subunit 11</fullName>
    </recommendedName>
    <alternativeName>
        <fullName evidence="9">Complex I-B14.7</fullName>
    </alternativeName>
    <alternativeName>
        <fullName evidence="10">NADH-ubiquinone oxidoreductase subunit B14.7</fullName>
    </alternativeName>
</protein>
<accession>A0A2R5LG41</accession>
<evidence type="ECO:0000256" key="7">
    <source>
        <dbReference type="ARBA" id="ARBA00023128"/>
    </source>
</evidence>
<dbReference type="GO" id="GO:0005743">
    <property type="term" value="C:mitochondrial inner membrane"/>
    <property type="evidence" value="ECO:0007669"/>
    <property type="project" value="UniProtKB-SubCell"/>
</dbReference>
<evidence type="ECO:0000313" key="12">
    <source>
        <dbReference type="EMBL" id="MBY08490.1"/>
    </source>
</evidence>
<dbReference type="PANTHER" id="PTHR21382:SF1">
    <property type="entry name" value="NADH DEHYDROGENASE [UBIQUINONE] 1 ALPHA SUBCOMPLEX SUBUNIT 11"/>
    <property type="match status" value="1"/>
</dbReference>
<keyword evidence="4 11" id="KW-0812">Transmembrane</keyword>
<dbReference type="InterPro" id="IPR039205">
    <property type="entry name" value="NDUFA11"/>
</dbReference>
<dbReference type="EMBL" id="GGLE01004364">
    <property type="protein sequence ID" value="MBY08490.1"/>
    <property type="molecule type" value="Transcribed_RNA"/>
</dbReference>
<evidence type="ECO:0000256" key="1">
    <source>
        <dbReference type="ARBA" id="ARBA00004292"/>
    </source>
</evidence>
<evidence type="ECO:0000256" key="10">
    <source>
        <dbReference type="ARBA" id="ARBA00031497"/>
    </source>
</evidence>
<dbReference type="AlphaFoldDB" id="A0A2R5LG41"/>
<dbReference type="RefSeq" id="XP_064477478.1">
    <property type="nucleotide sequence ID" value="XM_064621408.1"/>
</dbReference>
<comment type="subcellular location">
    <subcellularLocation>
        <location evidence="1">Mitochondrion inner membrane</location>
        <topology evidence="1">Multi-pass membrane protein</topology>
        <orientation evidence="1">Matrix side</orientation>
    </subcellularLocation>
</comment>
<evidence type="ECO:0000256" key="2">
    <source>
        <dbReference type="ARBA" id="ARBA00008699"/>
    </source>
</evidence>
<keyword evidence="6 11" id="KW-1133">Transmembrane helix</keyword>
<name>A0A2R5LG41_9ACAR</name>
<dbReference type="CTD" id="37385"/>
<evidence type="ECO:0000256" key="4">
    <source>
        <dbReference type="ARBA" id="ARBA00022692"/>
    </source>
</evidence>
<keyword evidence="8 11" id="KW-0472">Membrane</keyword>
<dbReference type="PANTHER" id="PTHR21382">
    <property type="entry name" value="NADH-UBIQUINONE OXIDOREDUCTASE SUBUNIT"/>
    <property type="match status" value="1"/>
</dbReference>